<reference evidence="2" key="1">
    <citation type="journal article" date="2011" name="PLoS Biol.">
        <title>Gene gain and loss during evolution of obligate parasitism in the white rust pathogen of Arabidopsis thaliana.</title>
        <authorList>
            <person name="Kemen E."/>
            <person name="Gardiner A."/>
            <person name="Schultz-Larsen T."/>
            <person name="Kemen A.C."/>
            <person name="Balmuth A.L."/>
            <person name="Robert-Seilaniantz A."/>
            <person name="Bailey K."/>
            <person name="Holub E."/>
            <person name="Studholme D.J."/>
            <person name="Maclean D."/>
            <person name="Jones J.D."/>
        </authorList>
    </citation>
    <scope>NUCLEOTIDE SEQUENCE</scope>
</reference>
<evidence type="ECO:0000313" key="2">
    <source>
        <dbReference type="EMBL" id="CCA19767.1"/>
    </source>
</evidence>
<dbReference type="HOGENOM" id="CLU_1009786_0_0_1"/>
<evidence type="ECO:0000259" key="1">
    <source>
        <dbReference type="Pfam" id="PF24906"/>
    </source>
</evidence>
<gene>
    <name evidence="2" type="primary">AlNc14C78G5183</name>
    <name evidence="2" type="ORF">ALNC14_059100</name>
</gene>
<feature type="domain" description="WRKY19-like zinc finger" evidence="1">
    <location>
        <begin position="35"/>
        <end position="58"/>
    </location>
</feature>
<proteinExistence type="predicted"/>
<reference evidence="2" key="2">
    <citation type="submission" date="2011-02" db="EMBL/GenBank/DDBJ databases">
        <authorList>
            <person name="MacLean D."/>
        </authorList>
    </citation>
    <scope>NUCLEOTIDE SEQUENCE</scope>
</reference>
<name>F0WEY5_9STRA</name>
<dbReference type="AlphaFoldDB" id="F0WEY5"/>
<dbReference type="PANTHER" id="PTHR31827:SF1">
    <property type="entry name" value="EMB|CAB89363.1"/>
    <property type="match status" value="1"/>
</dbReference>
<dbReference type="InterPro" id="IPR056866">
    <property type="entry name" value="Znf_WRKY19"/>
</dbReference>
<organism evidence="2">
    <name type="scientific">Albugo laibachii Nc14</name>
    <dbReference type="NCBI Taxonomy" id="890382"/>
    <lineage>
        <taxon>Eukaryota</taxon>
        <taxon>Sar</taxon>
        <taxon>Stramenopiles</taxon>
        <taxon>Oomycota</taxon>
        <taxon>Peronosporomycetes</taxon>
        <taxon>Albuginales</taxon>
        <taxon>Albuginaceae</taxon>
        <taxon>Albugo</taxon>
    </lineage>
</organism>
<dbReference type="PANTHER" id="PTHR31827">
    <property type="entry name" value="EMB|CAB89363.1"/>
    <property type="match status" value="1"/>
</dbReference>
<dbReference type="Pfam" id="PF24906">
    <property type="entry name" value="Zf_WRKY19"/>
    <property type="match status" value="2"/>
</dbReference>
<dbReference type="EMBL" id="FR824123">
    <property type="protein sequence ID" value="CCA19767.1"/>
    <property type="molecule type" value="Genomic_DNA"/>
</dbReference>
<accession>F0WEY5</accession>
<feature type="domain" description="WRKY19-like zinc finger" evidence="1">
    <location>
        <begin position="59"/>
        <end position="82"/>
    </location>
</feature>
<protein>
    <submittedName>
        <fullName evidence="2">Uncharacterized protein AlNc14C78G5183</fullName>
    </submittedName>
</protein>
<sequence length="276" mass="30294">MTTATRTRKTRARCCQVPCQKFAQSKGLCKAHGGGSRCRHEACGKLAQTRGLCIAHGGGRRCRCLGCKKLAQSKGFCIAHGGGRKCIVLDCNKFTQVKGRCKLHHKLLEQGTSAECSAEIPFKTPIHFIATSPNSVASNFCVVMPMILPEQSFKNQDADKAQTHGKMHIDFLVNPMTTTRGATLPSISALHPSCGRFAGESMAPDHIHGRPKYQHEAQGHAYHSTCVLDSPFRTDSNHFLKALSLQTRHWDQEASEKRMQLPSLASLGMRNGCWPV</sequence>